<dbReference type="Proteomes" id="UP000680304">
    <property type="component" value="Unassembled WGS sequence"/>
</dbReference>
<sequence length="296" mass="33446">MAAMSRDGLHILVSGAGGQLGRELVGIKVPPSVKVTGMSRKEWDVTDLNRCREVTSMLRPDVIIHCAAYTAVDRAESDPDDAYRINAEGTRNVAVAAREAGAKLVYISTDYVFDGQSNVPYKEDDEPNPQTVYGKSKWAGEQFVQSLHDRYFIVRTSWVYGRYGSNFVKTMLKLGREKKRLTVVHDQIGSPTYTLDLARFLLELSQTDFYGVYHATNRGACSWYQFAKAIFEESGMEVEVEPCTTAEFPRPAPRPPYSVLDHAQIRMQGFGDMRPWREALRHFLKDDGSDEVKTDR</sequence>
<dbReference type="EC" id="1.1.1.133" evidence="2"/>
<dbReference type="PANTHER" id="PTHR10491">
    <property type="entry name" value="DTDP-4-DEHYDRORHAMNOSE REDUCTASE"/>
    <property type="match status" value="1"/>
</dbReference>
<organism evidence="4 5">
    <name type="scientific">Paenibacillus cisolokensis</name>
    <dbReference type="NCBI Taxonomy" id="1658519"/>
    <lineage>
        <taxon>Bacteria</taxon>
        <taxon>Bacillati</taxon>
        <taxon>Bacillota</taxon>
        <taxon>Bacilli</taxon>
        <taxon>Bacillales</taxon>
        <taxon>Paenibacillaceae</taxon>
        <taxon>Paenibacillus</taxon>
    </lineage>
</organism>
<dbReference type="CDD" id="cd05254">
    <property type="entry name" value="dTDP_HR_like_SDR_e"/>
    <property type="match status" value="1"/>
</dbReference>
<protein>
    <recommendedName>
        <fullName evidence="2">dTDP-4-dehydrorhamnose reductase</fullName>
        <ecNumber evidence="2">1.1.1.133</ecNumber>
    </recommendedName>
</protein>
<dbReference type="PANTHER" id="PTHR10491:SF4">
    <property type="entry name" value="METHIONINE ADENOSYLTRANSFERASE 2 SUBUNIT BETA"/>
    <property type="match status" value="1"/>
</dbReference>
<reference evidence="4 5" key="1">
    <citation type="submission" date="2021-04" db="EMBL/GenBank/DDBJ databases">
        <title>Draft genome sequence of Paenibacillus cisolokensis, LC2-13A.</title>
        <authorList>
            <person name="Uke A."/>
            <person name="Chhe C."/>
            <person name="Baramee S."/>
            <person name="Kosugi A."/>
        </authorList>
    </citation>
    <scope>NUCLEOTIDE SEQUENCE [LARGE SCALE GENOMIC DNA]</scope>
    <source>
        <strain evidence="4 5">LC2-13A</strain>
    </source>
</reference>
<dbReference type="InterPro" id="IPR029903">
    <property type="entry name" value="RmlD-like-bd"/>
</dbReference>
<keyword evidence="5" id="KW-1185">Reference proteome</keyword>
<proteinExistence type="inferred from homology"/>
<dbReference type="SUPFAM" id="SSF51735">
    <property type="entry name" value="NAD(P)-binding Rossmann-fold domains"/>
    <property type="match status" value="1"/>
</dbReference>
<evidence type="ECO:0000256" key="1">
    <source>
        <dbReference type="ARBA" id="ARBA00010944"/>
    </source>
</evidence>
<accession>A0ABQ4NBA2</accession>
<comment type="similarity">
    <text evidence="1 2">Belongs to the dTDP-4-dehydrorhamnose reductase family.</text>
</comment>
<dbReference type="InterPro" id="IPR036291">
    <property type="entry name" value="NAD(P)-bd_dom_sf"/>
</dbReference>
<feature type="domain" description="RmlD-like substrate binding" evidence="3">
    <location>
        <begin position="10"/>
        <end position="286"/>
    </location>
</feature>
<evidence type="ECO:0000313" key="4">
    <source>
        <dbReference type="EMBL" id="GIQ65161.1"/>
    </source>
</evidence>
<name>A0ABQ4NBA2_9BACL</name>
<comment type="function">
    <text evidence="2">Catalyzes the reduction of dTDP-6-deoxy-L-lyxo-4-hexulose to yield dTDP-L-rhamnose.</text>
</comment>
<comment type="pathway">
    <text evidence="2">Carbohydrate biosynthesis; dTDP-L-rhamnose biosynthesis.</text>
</comment>
<dbReference type="Gene3D" id="3.40.50.720">
    <property type="entry name" value="NAD(P)-binding Rossmann-like Domain"/>
    <property type="match status" value="1"/>
</dbReference>
<evidence type="ECO:0000313" key="5">
    <source>
        <dbReference type="Proteomes" id="UP000680304"/>
    </source>
</evidence>
<dbReference type="Gene3D" id="3.90.25.10">
    <property type="entry name" value="UDP-galactose 4-epimerase, domain 1"/>
    <property type="match status" value="1"/>
</dbReference>
<comment type="caution">
    <text evidence="4">The sequence shown here is derived from an EMBL/GenBank/DDBJ whole genome shotgun (WGS) entry which is preliminary data.</text>
</comment>
<evidence type="ECO:0000256" key="2">
    <source>
        <dbReference type="RuleBase" id="RU364082"/>
    </source>
</evidence>
<dbReference type="EMBL" id="BOVJ01000123">
    <property type="protein sequence ID" value="GIQ65161.1"/>
    <property type="molecule type" value="Genomic_DNA"/>
</dbReference>
<dbReference type="NCBIfam" id="TIGR01214">
    <property type="entry name" value="rmlD"/>
    <property type="match status" value="1"/>
</dbReference>
<dbReference type="InterPro" id="IPR005913">
    <property type="entry name" value="dTDP_dehydrorham_reduct"/>
</dbReference>
<keyword evidence="2" id="KW-0521">NADP</keyword>
<dbReference type="Pfam" id="PF04321">
    <property type="entry name" value="RmlD_sub_bind"/>
    <property type="match status" value="1"/>
</dbReference>
<evidence type="ECO:0000259" key="3">
    <source>
        <dbReference type="Pfam" id="PF04321"/>
    </source>
</evidence>
<keyword evidence="2" id="KW-0560">Oxidoreductase</keyword>
<gene>
    <name evidence="4" type="ORF">PACILC2_37290</name>
</gene>